<dbReference type="OrthoDB" id="20273at2759"/>
<evidence type="ECO:0000313" key="4">
    <source>
        <dbReference type="Proteomes" id="UP000613177"/>
    </source>
</evidence>
<evidence type="ECO:0000313" key="3">
    <source>
        <dbReference type="EMBL" id="KAG2236424.1"/>
    </source>
</evidence>
<keyword evidence="2" id="KW-0812">Transmembrane</keyword>
<feature type="region of interest" description="Disordered" evidence="1">
    <location>
        <begin position="1"/>
        <end position="21"/>
    </location>
</feature>
<dbReference type="Proteomes" id="UP000613177">
    <property type="component" value="Unassembled WGS sequence"/>
</dbReference>
<comment type="caution">
    <text evidence="3">The sequence shown here is derived from an EMBL/GenBank/DDBJ whole genome shotgun (WGS) entry which is preliminary data.</text>
</comment>
<feature type="transmembrane region" description="Helical" evidence="2">
    <location>
        <begin position="112"/>
        <end position="132"/>
    </location>
</feature>
<dbReference type="EMBL" id="JAEPRE010000017">
    <property type="protein sequence ID" value="KAG2236424.1"/>
    <property type="molecule type" value="Genomic_DNA"/>
</dbReference>
<protein>
    <submittedName>
        <fullName evidence="3">Uncharacterized protein</fullName>
    </submittedName>
</protein>
<evidence type="ECO:0000256" key="2">
    <source>
        <dbReference type="SAM" id="Phobius"/>
    </source>
</evidence>
<proteinExistence type="predicted"/>
<keyword evidence="2" id="KW-0472">Membrane</keyword>
<sequence>MHSTRMSYPVYETENDNKSSQMCSSCLSTTTTGSNSSSSSCQSISEGSICSHCSVHEKQETHPKKIKTIPAHIIIEPITTTTKSITSTKNQDMTNRNRSRCCCFRKNSTSRMIVFLIFFIFVLGAITAFFCWPRTPRISMGGGASSVNNEPPDWWAGERLPLSAQDNTVIPSRPSLRGTWQMNVTLDNRDNWIPTHIRSLDFVLMDSLTLSKFAWASASAMVLQPNTISPVSLTFNVNYQAPDNTDPTFQNLYNACGPLKTTNDQRPALKVLLKVNFHLFGIMWTPIVTATPYTGGILCPIK</sequence>
<name>A0A8H7W2S3_9FUNG</name>
<gene>
    <name evidence="3" type="ORF">INT48_003214</name>
</gene>
<reference evidence="3" key="1">
    <citation type="submission" date="2021-01" db="EMBL/GenBank/DDBJ databases">
        <title>Metabolic potential, ecology and presence of endohyphal bacteria is reflected in genomic diversity of Mucoromycotina.</title>
        <authorList>
            <person name="Muszewska A."/>
            <person name="Okrasinska A."/>
            <person name="Steczkiewicz K."/>
            <person name="Drgas O."/>
            <person name="Orlowska M."/>
            <person name="Perlinska-Lenart U."/>
            <person name="Aleksandrzak-Piekarczyk T."/>
            <person name="Szatraj K."/>
            <person name="Zielenkiewicz U."/>
            <person name="Pilsyk S."/>
            <person name="Malc E."/>
            <person name="Mieczkowski P."/>
            <person name="Kruszewska J.S."/>
            <person name="Biernat P."/>
            <person name="Pawlowska J."/>
        </authorList>
    </citation>
    <scope>NUCLEOTIDE SEQUENCE</scope>
    <source>
        <strain evidence="3">WA0000018081</strain>
    </source>
</reference>
<keyword evidence="4" id="KW-1185">Reference proteome</keyword>
<keyword evidence="2" id="KW-1133">Transmembrane helix</keyword>
<accession>A0A8H7W2S3</accession>
<dbReference type="AlphaFoldDB" id="A0A8H7W2S3"/>
<organism evidence="3 4">
    <name type="scientific">Thamnidium elegans</name>
    <dbReference type="NCBI Taxonomy" id="101142"/>
    <lineage>
        <taxon>Eukaryota</taxon>
        <taxon>Fungi</taxon>
        <taxon>Fungi incertae sedis</taxon>
        <taxon>Mucoromycota</taxon>
        <taxon>Mucoromycotina</taxon>
        <taxon>Mucoromycetes</taxon>
        <taxon>Mucorales</taxon>
        <taxon>Mucorineae</taxon>
        <taxon>Mucoraceae</taxon>
        <taxon>Thamnidium</taxon>
    </lineage>
</organism>
<evidence type="ECO:0000256" key="1">
    <source>
        <dbReference type="SAM" id="MobiDB-lite"/>
    </source>
</evidence>